<dbReference type="InterPro" id="IPR034136">
    <property type="entry name" value="TOPRIM_Topo6A/Spo11"/>
</dbReference>
<dbReference type="Pfam" id="PF21180">
    <property type="entry name" value="TOP6A-Spo11_Toprim"/>
    <property type="match status" value="1"/>
</dbReference>
<dbReference type="PRINTS" id="PR01550">
    <property type="entry name" value="TOP6AFAMILY"/>
</dbReference>
<evidence type="ECO:0000313" key="3">
    <source>
        <dbReference type="Proteomes" id="UP001472866"/>
    </source>
</evidence>
<accession>A0AAX4PK78</accession>
<evidence type="ECO:0000313" key="2">
    <source>
        <dbReference type="EMBL" id="WZN66536.1"/>
    </source>
</evidence>
<dbReference type="GO" id="GO:0003677">
    <property type="term" value="F:DNA binding"/>
    <property type="evidence" value="ECO:0007669"/>
    <property type="project" value="InterPro"/>
</dbReference>
<dbReference type="EMBL" id="CP151515">
    <property type="protein sequence ID" value="WZN66536.1"/>
    <property type="molecule type" value="Genomic_DNA"/>
</dbReference>
<organism evidence="2 3">
    <name type="scientific">Chloropicon roscoffensis</name>
    <dbReference type="NCBI Taxonomy" id="1461544"/>
    <lineage>
        <taxon>Eukaryota</taxon>
        <taxon>Viridiplantae</taxon>
        <taxon>Chlorophyta</taxon>
        <taxon>Chloropicophyceae</taxon>
        <taxon>Chloropicales</taxon>
        <taxon>Chloropicaceae</taxon>
        <taxon>Chloropicon</taxon>
    </lineage>
</organism>
<dbReference type="GO" id="GO:0000228">
    <property type="term" value="C:nuclear chromosome"/>
    <property type="evidence" value="ECO:0007669"/>
    <property type="project" value="TreeGrafter"/>
</dbReference>
<evidence type="ECO:0000259" key="1">
    <source>
        <dbReference type="Pfam" id="PF21180"/>
    </source>
</evidence>
<dbReference type="InterPro" id="IPR002815">
    <property type="entry name" value="Spo11/TopoVI_A"/>
</dbReference>
<name>A0AAX4PK78_9CHLO</name>
<dbReference type="InterPro" id="IPR036078">
    <property type="entry name" value="Spo11/TopoVI_A_sf"/>
</dbReference>
<dbReference type="CDD" id="cd00223">
    <property type="entry name" value="TOPRIM_TopoIIB_SPO"/>
    <property type="match status" value="1"/>
</dbReference>
<dbReference type="Proteomes" id="UP001472866">
    <property type="component" value="Chromosome 15"/>
</dbReference>
<protein>
    <submittedName>
        <fullName evidence="2">Meiotic recombination protein SPO11</fullName>
    </submittedName>
</protein>
<dbReference type="PANTHER" id="PTHR10848:SF0">
    <property type="entry name" value="MEIOTIC RECOMBINATION PROTEIN SPO11"/>
    <property type="match status" value="1"/>
</dbReference>
<reference evidence="2 3" key="1">
    <citation type="submission" date="2024-03" db="EMBL/GenBank/DDBJ databases">
        <title>Complete genome sequence of the green alga Chloropicon roscoffensis RCC1871.</title>
        <authorList>
            <person name="Lemieux C."/>
            <person name="Pombert J.-F."/>
            <person name="Otis C."/>
            <person name="Turmel M."/>
        </authorList>
    </citation>
    <scope>NUCLEOTIDE SEQUENCE [LARGE SCALE GENOMIC DNA]</scope>
    <source>
        <strain evidence="2 3">RCC1871</strain>
    </source>
</reference>
<dbReference type="AlphaFoldDB" id="A0AAX4PK78"/>
<dbReference type="Gene3D" id="3.40.1360.10">
    <property type="match status" value="1"/>
</dbReference>
<feature type="domain" description="Topoisomerase 6 subunit A/Spo11 TOPRIM" evidence="1">
    <location>
        <begin position="197"/>
        <end position="351"/>
    </location>
</feature>
<keyword evidence="3" id="KW-1185">Reference proteome</keyword>
<dbReference type="GO" id="GO:0000706">
    <property type="term" value="P:meiotic DNA double-strand break processing"/>
    <property type="evidence" value="ECO:0007669"/>
    <property type="project" value="TreeGrafter"/>
</dbReference>
<sequence>MGGPAKERLEGAARLLCAMIASPDAHVALRSMKAAVVSGDASAASEVLGHLARGGEQGPKPSANANANAQVMVFWARLSALIALLHRGQVDRARVNQRELYYRLKSCAIPGTDKPLFPSMSVLCDSIARLCALVDLPRHGLGILTSSKGLVHGRLVVTDGSEGGAPSASCLDGEGYGIRGDPEAIARFSFRCSASCVVVVEKETVFRRLVELGFADRAQAIVVTARGFPDRATRCFLRALADAFPTLPFHGLVDCNPDGIQILSQYKFGPKNPKQGDQDCAVSRLSWLGILPSEAYRAALYTEPNFTSRDDAVLRGLVTHLESRTEGLSPDWVTEARRMQECRHKVDVERFGCGGDLAAYVARRISRGEFVE</sequence>
<dbReference type="SUPFAM" id="SSF56726">
    <property type="entry name" value="DNA topoisomerase IV, alpha subunit"/>
    <property type="match status" value="1"/>
</dbReference>
<dbReference type="PANTHER" id="PTHR10848">
    <property type="entry name" value="MEIOTIC RECOMBINATION PROTEIN SPO11"/>
    <property type="match status" value="1"/>
</dbReference>
<dbReference type="GO" id="GO:0007131">
    <property type="term" value="P:reciprocal meiotic recombination"/>
    <property type="evidence" value="ECO:0007669"/>
    <property type="project" value="TreeGrafter"/>
</dbReference>
<dbReference type="GO" id="GO:0042138">
    <property type="term" value="P:meiotic DNA double-strand break formation"/>
    <property type="evidence" value="ECO:0007669"/>
    <property type="project" value="TreeGrafter"/>
</dbReference>
<gene>
    <name evidence="2" type="ORF">HKI87_15g81030</name>
</gene>
<proteinExistence type="predicted"/>
<dbReference type="GO" id="GO:0003918">
    <property type="term" value="F:DNA topoisomerase type II (double strand cut, ATP-hydrolyzing) activity"/>
    <property type="evidence" value="ECO:0007669"/>
    <property type="project" value="InterPro"/>
</dbReference>